<protein>
    <submittedName>
        <fullName evidence="1">Uncharacterized protein</fullName>
    </submittedName>
</protein>
<reference evidence="1 2" key="1">
    <citation type="journal article" date="2018" name="Genomics">
        <title>Molecular footprints of inshore aquatic adaptation in Indo-Pacific humpback dolphin (Sousa chinensis).</title>
        <authorList>
            <person name="Ming Y."/>
            <person name="Jian J."/>
            <person name="Yu F."/>
            <person name="Yu X."/>
            <person name="Wang J."/>
            <person name="Liu W."/>
        </authorList>
    </citation>
    <scope>NUCLEOTIDE SEQUENCE [LARGE SCALE GENOMIC DNA]</scope>
    <source>
        <strain evidence="1">MY-2018</strain>
        <tissue evidence="1">Skin</tissue>
    </source>
</reference>
<keyword evidence="2" id="KW-1185">Reference proteome</keyword>
<proteinExistence type="predicted"/>
<organism evidence="1 2">
    <name type="scientific">Sousa chinensis</name>
    <name type="common">Indo-pacific humpbacked dolphin</name>
    <name type="synonym">Steno chinensis</name>
    <dbReference type="NCBI Taxonomy" id="103600"/>
    <lineage>
        <taxon>Eukaryota</taxon>
        <taxon>Metazoa</taxon>
        <taxon>Chordata</taxon>
        <taxon>Craniata</taxon>
        <taxon>Vertebrata</taxon>
        <taxon>Euteleostomi</taxon>
        <taxon>Mammalia</taxon>
        <taxon>Eutheria</taxon>
        <taxon>Laurasiatheria</taxon>
        <taxon>Artiodactyla</taxon>
        <taxon>Whippomorpha</taxon>
        <taxon>Cetacea</taxon>
        <taxon>Odontoceti</taxon>
        <taxon>Delphinidae</taxon>
        <taxon>Sousa</taxon>
    </lineage>
</organism>
<dbReference type="Proteomes" id="UP000295264">
    <property type="component" value="Unassembled WGS sequence"/>
</dbReference>
<feature type="non-terminal residue" evidence="1">
    <location>
        <position position="1"/>
    </location>
</feature>
<gene>
    <name evidence="1" type="ORF">DBR06_SOUSAS10710005</name>
</gene>
<name>A0A484GG08_SOUCH</name>
<dbReference type="AlphaFoldDB" id="A0A484GG08"/>
<dbReference type="EMBL" id="QWLN02009280">
    <property type="protein sequence ID" value="TEA34485.1"/>
    <property type="molecule type" value="Genomic_DNA"/>
</dbReference>
<evidence type="ECO:0000313" key="2">
    <source>
        <dbReference type="Proteomes" id="UP000295264"/>
    </source>
</evidence>
<feature type="non-terminal residue" evidence="1">
    <location>
        <position position="39"/>
    </location>
</feature>
<comment type="caution">
    <text evidence="1">The sequence shown here is derived from an EMBL/GenBank/DDBJ whole genome shotgun (WGS) entry which is preliminary data.</text>
</comment>
<evidence type="ECO:0000313" key="1">
    <source>
        <dbReference type="EMBL" id="TEA34485.1"/>
    </source>
</evidence>
<sequence>SLNCLMLNNFVFMSKGFHTFTINKRFLSSISSAILNTEE</sequence>
<accession>A0A484GG08</accession>